<protein>
    <submittedName>
        <fullName evidence="1">Uncharacterized protein</fullName>
    </submittedName>
</protein>
<proteinExistence type="predicted"/>
<name>A0ABQ3UR19_9CHLR</name>
<dbReference type="EMBL" id="BNJG01000001">
    <property type="protein sequence ID" value="GHO55143.1"/>
    <property type="molecule type" value="Genomic_DNA"/>
</dbReference>
<sequence length="79" mass="8334">MLLGLGIDAYEALDGDLEACFFQDLTADGLLKRLSKFHAATGQVPPVDIAAVGQENLALAKDQGGDPDAKLGEISHRIK</sequence>
<evidence type="ECO:0000313" key="1">
    <source>
        <dbReference type="EMBL" id="GHO55143.1"/>
    </source>
</evidence>
<evidence type="ECO:0000313" key="2">
    <source>
        <dbReference type="Proteomes" id="UP000654345"/>
    </source>
</evidence>
<dbReference type="Proteomes" id="UP000654345">
    <property type="component" value="Unassembled WGS sequence"/>
</dbReference>
<accession>A0ABQ3UR19</accession>
<comment type="caution">
    <text evidence="1">The sequence shown here is derived from an EMBL/GenBank/DDBJ whole genome shotgun (WGS) entry which is preliminary data.</text>
</comment>
<keyword evidence="2" id="KW-1185">Reference proteome</keyword>
<organism evidence="1 2">
    <name type="scientific">Ktedonobacter robiniae</name>
    <dbReference type="NCBI Taxonomy" id="2778365"/>
    <lineage>
        <taxon>Bacteria</taxon>
        <taxon>Bacillati</taxon>
        <taxon>Chloroflexota</taxon>
        <taxon>Ktedonobacteria</taxon>
        <taxon>Ktedonobacterales</taxon>
        <taxon>Ktedonobacteraceae</taxon>
        <taxon>Ktedonobacter</taxon>
    </lineage>
</organism>
<reference evidence="1 2" key="1">
    <citation type="journal article" date="2021" name="Int. J. Syst. Evol. Microbiol.">
        <title>Reticulibacter mediterranei gen. nov., sp. nov., within the new family Reticulibacteraceae fam. nov., and Ktedonospora formicarum gen. nov., sp. nov., Ktedonobacter robiniae sp. nov., Dictyobacter formicarum sp. nov. and Dictyobacter arantiisoli sp. nov., belonging to the class Ktedonobacteria.</title>
        <authorList>
            <person name="Yabe S."/>
            <person name="Zheng Y."/>
            <person name="Wang C.M."/>
            <person name="Sakai Y."/>
            <person name="Abe K."/>
            <person name="Yokota A."/>
            <person name="Donadio S."/>
            <person name="Cavaletti L."/>
            <person name="Monciardini P."/>
        </authorList>
    </citation>
    <scope>NUCLEOTIDE SEQUENCE [LARGE SCALE GENOMIC DNA]</scope>
    <source>
        <strain evidence="1 2">SOSP1-30</strain>
    </source>
</reference>
<gene>
    <name evidence="1" type="ORF">KSB_36180</name>
</gene>